<reference evidence="3" key="1">
    <citation type="submission" date="2020-10" db="EMBL/GenBank/DDBJ databases">
        <authorList>
            <person name="Gilroy R."/>
        </authorList>
    </citation>
    <scope>NUCLEOTIDE SEQUENCE</scope>
    <source>
        <strain evidence="3">CHK147-3167</strain>
    </source>
</reference>
<dbReference type="GO" id="GO:0005524">
    <property type="term" value="F:ATP binding"/>
    <property type="evidence" value="ECO:0007669"/>
    <property type="project" value="UniProtKB-KW"/>
</dbReference>
<dbReference type="EMBL" id="DVFV01000136">
    <property type="protein sequence ID" value="HIQ91522.1"/>
    <property type="molecule type" value="Genomic_DNA"/>
</dbReference>
<keyword evidence="3" id="KW-0547">Nucleotide-binding</keyword>
<dbReference type="GO" id="GO:0003676">
    <property type="term" value="F:nucleic acid binding"/>
    <property type="evidence" value="ECO:0007669"/>
    <property type="project" value="InterPro"/>
</dbReference>
<gene>
    <name evidence="3" type="ORF">IAB27_07935</name>
</gene>
<reference evidence="3" key="2">
    <citation type="journal article" date="2021" name="PeerJ">
        <title>Extensive microbial diversity within the chicken gut microbiome revealed by metagenomics and culture.</title>
        <authorList>
            <person name="Gilroy R."/>
            <person name="Ravi A."/>
            <person name="Getino M."/>
            <person name="Pursley I."/>
            <person name="Horton D.L."/>
            <person name="Alikhan N.F."/>
            <person name="Baker D."/>
            <person name="Gharbi K."/>
            <person name="Hall N."/>
            <person name="Watson M."/>
            <person name="Adriaenssens E.M."/>
            <person name="Foster-Nyarko E."/>
            <person name="Jarju S."/>
            <person name="Secka A."/>
            <person name="Antonio M."/>
            <person name="Oren A."/>
            <person name="Chaudhuri R.R."/>
            <person name="La Ragione R."/>
            <person name="Hildebrand F."/>
            <person name="Pallen M.J."/>
        </authorList>
    </citation>
    <scope>NUCLEOTIDE SEQUENCE</scope>
    <source>
        <strain evidence="3">CHK147-3167</strain>
    </source>
</reference>
<evidence type="ECO:0000259" key="2">
    <source>
        <dbReference type="Pfam" id="PF13635"/>
    </source>
</evidence>
<accession>A0A9D0ZSX5</accession>
<dbReference type="Pfam" id="PF13635">
    <property type="entry name" value="DUF4143"/>
    <property type="match status" value="1"/>
</dbReference>
<feature type="domain" description="DUF4143" evidence="2">
    <location>
        <begin position="208"/>
        <end position="368"/>
    </location>
</feature>
<dbReference type="SUPFAM" id="SSF52980">
    <property type="entry name" value="Restriction endonuclease-like"/>
    <property type="match status" value="1"/>
</dbReference>
<dbReference type="InterPro" id="IPR041682">
    <property type="entry name" value="AAA_14"/>
</dbReference>
<evidence type="ECO:0000259" key="1">
    <source>
        <dbReference type="Pfam" id="PF13173"/>
    </source>
</evidence>
<comment type="caution">
    <text evidence="3">The sequence shown here is derived from an EMBL/GenBank/DDBJ whole genome shotgun (WGS) entry which is preliminary data.</text>
</comment>
<sequence>MEKYINRNIESVIEKMSKGFPVIMVTGPRQVGKTTMLMHINKNINYVSLDNLNARDLAISDPELFLETYKAPLVIDEFQYAPNLLSYIKMRVDEARLNNVLSSGKEVTTMYYLTGSQSFLSMKNVSESLAGRVGIIEMYGLSTNELNEKPDKVFIPEITELKKKNISSKCDSKKLFERIFKGSYPELYTNKSITLDEYYESYVKTYIERDIRDLINISDEIKFMKFMTSIAARTGEELNITTVANDAEISVPTAQAWLSILVNTGLVILLEPFSNNVIKRTIKRPKIYFMDTGLACFLAKYPNAEILEASAYAGHIFETYVVSEIIKTFANNGKNFKRYLFYYRDDKKREIDLIIDYNNKLYPIEVKKGKKPNGECTKNFEVLDSLNNEKGKGIVLCMSDEIFPIDRNNYYVPVSYI</sequence>
<dbReference type="PANTHER" id="PTHR43566">
    <property type="entry name" value="CONSERVED PROTEIN"/>
    <property type="match status" value="1"/>
</dbReference>
<dbReference type="Pfam" id="PF13173">
    <property type="entry name" value="AAA_14"/>
    <property type="match status" value="1"/>
</dbReference>
<feature type="domain" description="AAA" evidence="1">
    <location>
        <begin position="21"/>
        <end position="146"/>
    </location>
</feature>
<dbReference type="Gene3D" id="3.40.1350.10">
    <property type="match status" value="1"/>
</dbReference>
<dbReference type="InterPro" id="IPR011335">
    <property type="entry name" value="Restrct_endonuc-II-like"/>
</dbReference>
<keyword evidence="3" id="KW-0067">ATP-binding</keyword>
<organism evidence="3 4">
    <name type="scientific">Candidatus Coprosoma intestinipullorum</name>
    <dbReference type="NCBI Taxonomy" id="2840752"/>
    <lineage>
        <taxon>Bacteria</taxon>
        <taxon>Bacillati</taxon>
        <taxon>Bacillota</taxon>
        <taxon>Bacillota incertae sedis</taxon>
        <taxon>Candidatus Coprosoma</taxon>
    </lineage>
</organism>
<dbReference type="AlphaFoldDB" id="A0A9D0ZSX5"/>
<dbReference type="PANTHER" id="PTHR43566:SF2">
    <property type="entry name" value="DUF4143 DOMAIN-CONTAINING PROTEIN"/>
    <property type="match status" value="1"/>
</dbReference>
<dbReference type="InterPro" id="IPR027417">
    <property type="entry name" value="P-loop_NTPase"/>
</dbReference>
<evidence type="ECO:0000313" key="4">
    <source>
        <dbReference type="Proteomes" id="UP000886786"/>
    </source>
</evidence>
<proteinExistence type="predicted"/>
<evidence type="ECO:0000313" key="3">
    <source>
        <dbReference type="EMBL" id="HIQ91522.1"/>
    </source>
</evidence>
<dbReference type="Proteomes" id="UP000886786">
    <property type="component" value="Unassembled WGS sequence"/>
</dbReference>
<dbReference type="InterPro" id="IPR025420">
    <property type="entry name" value="DUF4143"/>
</dbReference>
<protein>
    <submittedName>
        <fullName evidence="3">ATP-binding protein</fullName>
    </submittedName>
</protein>
<dbReference type="SUPFAM" id="SSF52540">
    <property type="entry name" value="P-loop containing nucleoside triphosphate hydrolases"/>
    <property type="match status" value="1"/>
</dbReference>
<dbReference type="InterPro" id="IPR011856">
    <property type="entry name" value="tRNA_endonuc-like_dom_sf"/>
</dbReference>
<name>A0A9D0ZSX5_9FIRM</name>